<dbReference type="Pfam" id="PF03848">
    <property type="entry name" value="TehB"/>
    <property type="match status" value="1"/>
</dbReference>
<dbReference type="InterPro" id="IPR015985">
    <property type="entry name" value="TehB-like_dom"/>
</dbReference>
<dbReference type="InterPro" id="IPR029063">
    <property type="entry name" value="SAM-dependent_MTases_sf"/>
</dbReference>
<evidence type="ECO:0000313" key="2">
    <source>
        <dbReference type="EMBL" id="MBN3555807.1"/>
    </source>
</evidence>
<gene>
    <name evidence="2" type="ORF">JYA63_16130</name>
</gene>
<reference evidence="2 3" key="1">
    <citation type="submission" date="2021-01" db="EMBL/GenBank/DDBJ databases">
        <title>Genome Sequencing of Type Strains.</title>
        <authorList>
            <person name="Lemaire J.F."/>
            <person name="Inderbitzin P."/>
            <person name="Collins S.B."/>
            <person name="Wespe N."/>
            <person name="Knight-Connoni V."/>
        </authorList>
    </citation>
    <scope>NUCLEOTIDE SEQUENCE [LARGE SCALE GENOMIC DNA]</scope>
    <source>
        <strain evidence="2 3">DSM 23009</strain>
    </source>
</reference>
<dbReference type="GO" id="GO:0032259">
    <property type="term" value="P:methylation"/>
    <property type="evidence" value="ECO:0007669"/>
    <property type="project" value="UniProtKB-KW"/>
</dbReference>
<sequence length="236" mass="26965">MNKLERIRQEEKEYHDYCYDNYKLFEKGSWLNKPVRTVMEIVPLLSKLKDVRILDLGSGVGRNSIPLAQAYKSQGVAIDCVDFLDSALEKLEQYSKEFEVLDHIKPINADISTYEIKEDAYDFIVAVSSLEHADSVESLRSVLQRMERGTRNGGVNCLIVNSEVTETDLETQTPLEALIEINMNTNDMSKLLKDSYPNWEILKAVINPLSFKIVRNLRPVLLTTNAITYVVMKKSV</sequence>
<keyword evidence="3" id="KW-1185">Reference proteome</keyword>
<dbReference type="RefSeq" id="WP_205727294.1">
    <property type="nucleotide sequence ID" value="NZ_JAFHKR010000039.1"/>
</dbReference>
<keyword evidence="2" id="KW-0489">Methyltransferase</keyword>
<comment type="caution">
    <text evidence="2">The sequence shown here is derived from an EMBL/GenBank/DDBJ whole genome shotgun (WGS) entry which is preliminary data.</text>
</comment>
<dbReference type="SUPFAM" id="SSF53335">
    <property type="entry name" value="S-adenosyl-L-methionine-dependent methyltransferases"/>
    <property type="match status" value="1"/>
</dbReference>
<dbReference type="CDD" id="cd02440">
    <property type="entry name" value="AdoMet_MTases"/>
    <property type="match status" value="1"/>
</dbReference>
<evidence type="ECO:0000259" key="1">
    <source>
        <dbReference type="Pfam" id="PF03848"/>
    </source>
</evidence>
<feature type="domain" description="Tellurite resistance methyltransferase TehB-like" evidence="1">
    <location>
        <begin position="37"/>
        <end position="203"/>
    </location>
</feature>
<accession>A0ABS2ZWS2</accession>
<dbReference type="EMBL" id="JAFHKR010000039">
    <property type="protein sequence ID" value="MBN3555807.1"/>
    <property type="molecule type" value="Genomic_DNA"/>
</dbReference>
<keyword evidence="2" id="KW-0808">Transferase</keyword>
<proteinExistence type="predicted"/>
<dbReference type="Proteomes" id="UP001296923">
    <property type="component" value="Unassembled WGS sequence"/>
</dbReference>
<dbReference type="GO" id="GO:0008168">
    <property type="term" value="F:methyltransferase activity"/>
    <property type="evidence" value="ECO:0007669"/>
    <property type="project" value="UniProtKB-KW"/>
</dbReference>
<dbReference type="Gene3D" id="3.40.50.150">
    <property type="entry name" value="Vaccinia Virus protein VP39"/>
    <property type="match status" value="1"/>
</dbReference>
<evidence type="ECO:0000313" key="3">
    <source>
        <dbReference type="Proteomes" id="UP001296923"/>
    </source>
</evidence>
<organism evidence="2 3">
    <name type="scientific">Fictibacillus nanhaiensis</name>
    <dbReference type="NCBI Taxonomy" id="742169"/>
    <lineage>
        <taxon>Bacteria</taxon>
        <taxon>Bacillati</taxon>
        <taxon>Bacillota</taxon>
        <taxon>Bacilli</taxon>
        <taxon>Bacillales</taxon>
        <taxon>Fictibacillaceae</taxon>
        <taxon>Fictibacillus</taxon>
    </lineage>
</organism>
<protein>
    <submittedName>
        <fullName evidence="2">Class I SAM-dependent methyltransferase</fullName>
    </submittedName>
</protein>
<name>A0ABS2ZWS2_9BACL</name>